<dbReference type="AlphaFoldDB" id="J2K0E5"/>
<feature type="domain" description="HTH araC/xylS-type" evidence="4">
    <location>
        <begin position="214"/>
        <end position="319"/>
    </location>
</feature>
<dbReference type="Pfam" id="PF12833">
    <property type="entry name" value="HTH_18"/>
    <property type="match status" value="1"/>
</dbReference>
<dbReference type="SUPFAM" id="SSF46689">
    <property type="entry name" value="Homeodomain-like"/>
    <property type="match status" value="1"/>
</dbReference>
<dbReference type="PRINTS" id="PR00032">
    <property type="entry name" value="HTHARAC"/>
</dbReference>
<gene>
    <name evidence="5" type="ORF">PMI13_01562</name>
</gene>
<organism evidence="5 6">
    <name type="scientific">Chryseobacterium populi</name>
    <dbReference type="NCBI Taxonomy" id="1144316"/>
    <lineage>
        <taxon>Bacteria</taxon>
        <taxon>Pseudomonadati</taxon>
        <taxon>Bacteroidota</taxon>
        <taxon>Flavobacteriia</taxon>
        <taxon>Flavobacteriales</taxon>
        <taxon>Weeksellaceae</taxon>
        <taxon>Chryseobacterium group</taxon>
        <taxon>Chryseobacterium</taxon>
    </lineage>
</organism>
<evidence type="ECO:0000259" key="4">
    <source>
        <dbReference type="PROSITE" id="PS01124"/>
    </source>
</evidence>
<dbReference type="PATRIC" id="fig|1144316.3.peg.1568"/>
<keyword evidence="3" id="KW-0804">Transcription</keyword>
<dbReference type="InterPro" id="IPR018060">
    <property type="entry name" value="HTH_AraC"/>
</dbReference>
<sequence>MQQNLQKYIINNLYFCDVKQPVRLKTITEFHQFRGLSKPEHPLISVIDYSTIRNLSENTELSWILDFYSISIKRTSNTQIRYGQQKYDFDEGVMFFMAPGQVFSITANPDSTIQHSGWILLIHPDFLWNTSLAKTIKQYAYFDYAVNEALFLSEKEETLIHAIVQNIQQEYHSNIDQFSQNIIISQIETLLNYAERFYQRQFITRKITNHKILDSLENLLTDYFNHEDLITKGLPTVQYIAHELNVSPSYLTGLLKVLTGQNTQQHIHEKLIEKAKEKLSTTQLSVGEIAYELGFEHPQSFSKLFKSKTNLSPLEFRQSFN</sequence>
<dbReference type="InterPro" id="IPR009057">
    <property type="entry name" value="Homeodomain-like_sf"/>
</dbReference>
<comment type="caution">
    <text evidence="5">The sequence shown here is derived from an EMBL/GenBank/DDBJ whole genome shotgun (WGS) entry which is preliminary data.</text>
</comment>
<accession>J2K0E5</accession>
<keyword evidence="6" id="KW-1185">Reference proteome</keyword>
<dbReference type="RefSeq" id="WP_007842384.1">
    <property type="nucleotide sequence ID" value="NZ_AKJY01000022.1"/>
</dbReference>
<evidence type="ECO:0000256" key="3">
    <source>
        <dbReference type="ARBA" id="ARBA00023163"/>
    </source>
</evidence>
<dbReference type="Gene3D" id="1.10.10.60">
    <property type="entry name" value="Homeodomain-like"/>
    <property type="match status" value="1"/>
</dbReference>
<dbReference type="PANTHER" id="PTHR43280">
    <property type="entry name" value="ARAC-FAMILY TRANSCRIPTIONAL REGULATOR"/>
    <property type="match status" value="1"/>
</dbReference>
<dbReference type="PROSITE" id="PS01124">
    <property type="entry name" value="HTH_ARAC_FAMILY_2"/>
    <property type="match status" value="1"/>
</dbReference>
<dbReference type="InterPro" id="IPR020449">
    <property type="entry name" value="Tscrpt_reg_AraC-type_HTH"/>
</dbReference>
<keyword evidence="1" id="KW-0805">Transcription regulation</keyword>
<name>J2K0E5_9FLAO</name>
<evidence type="ECO:0000256" key="2">
    <source>
        <dbReference type="ARBA" id="ARBA00023125"/>
    </source>
</evidence>
<protein>
    <submittedName>
        <fullName evidence="5">DNA-binding domain-containing protein, AraC-type</fullName>
    </submittedName>
</protein>
<dbReference type="GO" id="GO:0003700">
    <property type="term" value="F:DNA-binding transcription factor activity"/>
    <property type="evidence" value="ECO:0007669"/>
    <property type="project" value="InterPro"/>
</dbReference>
<dbReference type="PANTHER" id="PTHR43280:SF32">
    <property type="entry name" value="TRANSCRIPTIONAL REGULATORY PROTEIN"/>
    <property type="match status" value="1"/>
</dbReference>
<keyword evidence="2 5" id="KW-0238">DNA-binding</keyword>
<evidence type="ECO:0000313" key="5">
    <source>
        <dbReference type="EMBL" id="EJL73605.1"/>
    </source>
</evidence>
<dbReference type="Proteomes" id="UP000007509">
    <property type="component" value="Unassembled WGS sequence"/>
</dbReference>
<dbReference type="SMART" id="SM00342">
    <property type="entry name" value="HTH_ARAC"/>
    <property type="match status" value="1"/>
</dbReference>
<reference evidence="5 6" key="1">
    <citation type="journal article" date="2012" name="J. Bacteriol.">
        <title>Twenty-one genome sequences from Pseudomonas species and 19 genome sequences from diverse bacteria isolated from the rhizosphere and endosphere of Populus deltoides.</title>
        <authorList>
            <person name="Brown S.D."/>
            <person name="Utturkar S.M."/>
            <person name="Klingeman D.M."/>
            <person name="Johnson C.M."/>
            <person name="Martin S.L."/>
            <person name="Land M.L."/>
            <person name="Lu T.Y."/>
            <person name="Schadt C.W."/>
            <person name="Doktycz M.J."/>
            <person name="Pelletier D.A."/>
        </authorList>
    </citation>
    <scope>NUCLEOTIDE SEQUENCE [LARGE SCALE GENOMIC DNA]</scope>
    <source>
        <strain evidence="5 6">CF314</strain>
    </source>
</reference>
<evidence type="ECO:0000256" key="1">
    <source>
        <dbReference type="ARBA" id="ARBA00023015"/>
    </source>
</evidence>
<dbReference type="EMBL" id="AKJY01000022">
    <property type="protein sequence ID" value="EJL73605.1"/>
    <property type="molecule type" value="Genomic_DNA"/>
</dbReference>
<dbReference type="GO" id="GO:0043565">
    <property type="term" value="F:sequence-specific DNA binding"/>
    <property type="evidence" value="ECO:0007669"/>
    <property type="project" value="InterPro"/>
</dbReference>
<proteinExistence type="predicted"/>
<evidence type="ECO:0000313" key="6">
    <source>
        <dbReference type="Proteomes" id="UP000007509"/>
    </source>
</evidence>